<reference evidence="3 4" key="1">
    <citation type="submission" date="2015-09" db="EMBL/GenBank/DDBJ databases">
        <authorList>
            <consortium name="Pathogen Informatics"/>
        </authorList>
    </citation>
    <scope>NUCLEOTIDE SEQUENCE [LARGE SCALE GENOMIC DNA]</scope>
    <source>
        <strain evidence="3 4">2789STDY5834885</strain>
    </source>
</reference>
<feature type="chain" id="PRO_5039133102" description="Carbohydrate-binding domain-containing protein" evidence="2">
    <location>
        <begin position="30"/>
        <end position="697"/>
    </location>
</feature>
<dbReference type="PROSITE" id="PS51257">
    <property type="entry name" value="PROKAR_LIPOPROTEIN"/>
    <property type="match status" value="1"/>
</dbReference>
<feature type="compositionally biased region" description="Polar residues" evidence="1">
    <location>
        <begin position="679"/>
        <end position="697"/>
    </location>
</feature>
<dbReference type="AlphaFoldDB" id="A0A174GNW8"/>
<dbReference type="EMBL" id="CZAL01000001">
    <property type="protein sequence ID" value="CUO62676.1"/>
    <property type="molecule type" value="Genomic_DNA"/>
</dbReference>
<dbReference type="RefSeq" id="WP_055264824.1">
    <property type="nucleotide sequence ID" value="NZ_CZAL01000001.1"/>
</dbReference>
<name>A0A174GNW8_9FIRM</name>
<protein>
    <recommendedName>
        <fullName evidence="5">Carbohydrate-binding domain-containing protein</fullName>
    </recommendedName>
</protein>
<evidence type="ECO:0000313" key="4">
    <source>
        <dbReference type="Proteomes" id="UP000095709"/>
    </source>
</evidence>
<gene>
    <name evidence="3" type="ORF">ERS852498_00074</name>
</gene>
<evidence type="ECO:0000256" key="1">
    <source>
        <dbReference type="SAM" id="MobiDB-lite"/>
    </source>
</evidence>
<dbReference type="Pfam" id="PF14262">
    <property type="entry name" value="Cthe_2159"/>
    <property type="match status" value="1"/>
</dbReference>
<feature type="compositionally biased region" description="Low complexity" evidence="1">
    <location>
        <begin position="53"/>
        <end position="76"/>
    </location>
</feature>
<organism evidence="3 4">
    <name type="scientific">Fusicatenibacter saccharivorans</name>
    <dbReference type="NCBI Taxonomy" id="1150298"/>
    <lineage>
        <taxon>Bacteria</taxon>
        <taxon>Bacillati</taxon>
        <taxon>Bacillota</taxon>
        <taxon>Clostridia</taxon>
        <taxon>Lachnospirales</taxon>
        <taxon>Lachnospiraceae</taxon>
        <taxon>Fusicatenibacter</taxon>
    </lineage>
</organism>
<evidence type="ECO:0008006" key="5">
    <source>
        <dbReference type="Google" id="ProtNLM"/>
    </source>
</evidence>
<feature type="region of interest" description="Disordered" evidence="1">
    <location>
        <begin position="664"/>
        <end position="697"/>
    </location>
</feature>
<accession>A0A174GNW8</accession>
<evidence type="ECO:0000256" key="2">
    <source>
        <dbReference type="SAM" id="SignalP"/>
    </source>
</evidence>
<feature type="region of interest" description="Disordered" evidence="1">
    <location>
        <begin position="381"/>
        <end position="511"/>
    </location>
</feature>
<proteinExistence type="predicted"/>
<keyword evidence="2" id="KW-0732">Signal</keyword>
<dbReference type="InterPro" id="IPR025584">
    <property type="entry name" value="Cthe_2159"/>
</dbReference>
<feature type="compositionally biased region" description="Polar residues" evidence="1">
    <location>
        <begin position="34"/>
        <end position="52"/>
    </location>
</feature>
<sequence length="697" mass="70572">MNRNRKKKNRKKETGAVVSLLLASSLAFGGCGTAVTSSSSVNAESARTESTGETSADNAAATSESTASENAMESASDINFDLELTESTIDTEFTDREKSGSYKASEAVKITLNKTTATVSGSGAKADGSTITITEEGVYVVSGTLEDGQIIVDASDSDKVQIVLDGVHINCETNAAIYVREADKVFITLAENSSNALGGGNEYTQIDDNTVDGVIFSKSDLVCNGTGSLTIEADYKHGIVSKDDLVITGGTYKIAAADNGITAKNQIKILDGSFDIDAANSAVKAKNADNAELGNIYIAGGIFTIEAEQDGFHATGSIVVDDGTITVNSGDDGFHAELDTIIRGGTILVEKSNEGLEGKRVVVNGGDITINASDDGINAANSGDDGANAANSGDGGVNAANSGDDGANATNPGANAAGSGDDDSNAASSNDDSSAVVNSGDDGSISGAADGKEPSQMPPDTENGSDRQPSQDFDPENAPSDGNAPQDFDPGNAPSDGDAPQMMQGGPGGGGNSELYIKIAGGTLTVSADGDGLDSNGGLLVTGGTTIVYGPTSDGDSALDYDGSAIVTGGTLAAIGSAGMVESFDEASTQPVVTYYCTETKSADTIITLTDSDGSALFTVTPEKAYASIVLTCPEMKLDATYTLAVGTDNEEITLTDIITTAGTRSVKTMSDPEGGKMPNNSDNKGTPPSKPSNTAE</sequence>
<feature type="compositionally biased region" description="Low complexity" evidence="1">
    <location>
        <begin position="381"/>
        <end position="449"/>
    </location>
</feature>
<feature type="signal peptide" evidence="2">
    <location>
        <begin position="1"/>
        <end position="29"/>
    </location>
</feature>
<evidence type="ECO:0000313" key="3">
    <source>
        <dbReference type="EMBL" id="CUO62676.1"/>
    </source>
</evidence>
<dbReference type="Proteomes" id="UP000095709">
    <property type="component" value="Unassembled WGS sequence"/>
</dbReference>
<feature type="region of interest" description="Disordered" evidence="1">
    <location>
        <begin position="34"/>
        <end position="77"/>
    </location>
</feature>